<organism evidence="3">
    <name type="scientific">Opuntia streptacantha</name>
    <name type="common">Prickly pear cactus</name>
    <name type="synonym">Opuntia cardona</name>
    <dbReference type="NCBI Taxonomy" id="393608"/>
    <lineage>
        <taxon>Eukaryota</taxon>
        <taxon>Viridiplantae</taxon>
        <taxon>Streptophyta</taxon>
        <taxon>Embryophyta</taxon>
        <taxon>Tracheophyta</taxon>
        <taxon>Spermatophyta</taxon>
        <taxon>Magnoliopsida</taxon>
        <taxon>eudicotyledons</taxon>
        <taxon>Gunneridae</taxon>
        <taxon>Pentapetalae</taxon>
        <taxon>Caryophyllales</taxon>
        <taxon>Cactineae</taxon>
        <taxon>Cactaceae</taxon>
        <taxon>Opuntioideae</taxon>
        <taxon>Opuntia</taxon>
    </lineage>
</organism>
<evidence type="ECO:0000313" key="3">
    <source>
        <dbReference type="EMBL" id="MBA4660076.1"/>
    </source>
</evidence>
<feature type="region of interest" description="Disordered" evidence="1">
    <location>
        <begin position="359"/>
        <end position="387"/>
    </location>
</feature>
<dbReference type="InterPro" id="IPR006553">
    <property type="entry name" value="Leu-rich_rpt_Cys-con_subtyp"/>
</dbReference>
<feature type="compositionally biased region" description="Acidic residues" evidence="1">
    <location>
        <begin position="363"/>
        <end position="375"/>
    </location>
</feature>
<sequence length="839" mass="91910">MPVLRSREIPSPPQPSLTSSKPKTLMKGFVEPSTPSKSTEPLLGQSPHEATPTPNSAGLGPDSATMSRRRSVRLSSKSNSTEIAPDYGTSRRKRHRVDVEEEDGSGKSQFQLNLNVEVENINDFDSLGSGQNGARVSDSEEERIVEGVAVQVEECRKRRRRRSELEGIEVKQENGFLGLRSGTRIVKKSVESVVVMEGEEEVKDAKGKAVLIEIGGEGDEVASEIKFDNDVWAFNSRGKEFNNARKFTREEKGKDKLIEDDVILNTEDSDMLKLTLGLTYTNGDFTPPVNAYDDSIDGVSVDNGASDVAHLEKNMALQGGIPVNQSNYKEIGGQKLSIMDRFKDIARRNASRFAHFDAREEENQVDSEAGAEEPIEQPAENVEDWPGPFSTAMKIIRDRENNISGQVQNLDVGKGGMPMVSWTPRKDRDHQWPKRAAPSLQDMCLSVLAKNVDAITSLGYVPDVLRHKLTQMLCDSRRMNGHFLDLLLEGSPLEIRLPDCSWLEEDKFEKSFGACDTNNLMVLQLDLCGHCLSDSSLLKALVPKGLPSLTMVSLKGACRISDVGLGALVSSAPALHSMNLSQCSLLTDVGIGNLANSLGSILRELYLDDCESLDAMRILPGLKKLQCLEVLSLRGIGSVSDKFIKQLIISNGQNMKELVLANCAKLTDSSLKVIAETCSQLCVLDLSHLTKLTDMGMVHLANGCRGIQDLRLCRNSFSDDAVAAFLEASGESLKELSLNNIAKVAQNTTISLSRRGKNLQSLDLSWCRNLTNEALGLIADSCLALRVLKLFGCTQVTTTFLDGHSNPHLQIIGLKLTPILGHIKRPDFQQGPLLYSAVP</sequence>
<reference evidence="3" key="1">
    <citation type="journal article" date="2013" name="J. Plant Res.">
        <title>Effect of fungi and light on seed germination of three Opuntia species from semiarid lands of central Mexico.</title>
        <authorList>
            <person name="Delgado-Sanchez P."/>
            <person name="Jimenez-Bremont J.F."/>
            <person name="Guerrero-Gonzalez Mde L."/>
            <person name="Flores J."/>
        </authorList>
    </citation>
    <scope>NUCLEOTIDE SEQUENCE</scope>
    <source>
        <tissue evidence="3">Cladode</tissue>
    </source>
</reference>
<dbReference type="InterPro" id="IPR032675">
    <property type="entry name" value="LRR_dom_sf"/>
</dbReference>
<dbReference type="AlphaFoldDB" id="A0A7C9A6X0"/>
<reference evidence="3" key="2">
    <citation type="submission" date="2020-07" db="EMBL/GenBank/DDBJ databases">
        <authorList>
            <person name="Vera ALvarez R."/>
            <person name="Arias-Moreno D.M."/>
            <person name="Jimenez-Jacinto V."/>
            <person name="Jimenez-Bremont J.F."/>
            <person name="Swaminathan K."/>
            <person name="Moose S.P."/>
            <person name="Guerrero-Gonzalez M.L."/>
            <person name="Marino-Ramirez L."/>
            <person name="Landsman D."/>
            <person name="Rodriguez-Kessler M."/>
            <person name="Delgado-Sanchez P."/>
        </authorList>
    </citation>
    <scope>NUCLEOTIDE SEQUENCE</scope>
    <source>
        <tissue evidence="3">Cladode</tissue>
    </source>
</reference>
<accession>A0A7C9A6X0</accession>
<feature type="region of interest" description="Disordered" evidence="1">
    <location>
        <begin position="1"/>
        <end position="108"/>
    </location>
</feature>
<feature type="domain" description="F-box/LRR-repeat protein 15-like leucin rich repeat" evidence="2">
    <location>
        <begin position="674"/>
        <end position="793"/>
    </location>
</feature>
<dbReference type="SMART" id="SM00367">
    <property type="entry name" value="LRR_CC"/>
    <property type="match status" value="6"/>
</dbReference>
<dbReference type="SUPFAM" id="SSF52047">
    <property type="entry name" value="RNI-like"/>
    <property type="match status" value="1"/>
</dbReference>
<evidence type="ECO:0000259" key="2">
    <source>
        <dbReference type="Pfam" id="PF25372"/>
    </source>
</evidence>
<dbReference type="PANTHER" id="PTHR13318">
    <property type="entry name" value="PARTNER OF PAIRED, ISOFORM B-RELATED"/>
    <property type="match status" value="1"/>
</dbReference>
<protein>
    <recommendedName>
        <fullName evidence="2">F-box/LRR-repeat protein 15-like leucin rich repeat domain-containing protein</fullName>
    </recommendedName>
</protein>
<dbReference type="GO" id="GO:0019005">
    <property type="term" value="C:SCF ubiquitin ligase complex"/>
    <property type="evidence" value="ECO:0007669"/>
    <property type="project" value="TreeGrafter"/>
</dbReference>
<dbReference type="Pfam" id="PF25372">
    <property type="entry name" value="DUF7885"/>
    <property type="match status" value="1"/>
</dbReference>
<dbReference type="Gene3D" id="3.80.10.10">
    <property type="entry name" value="Ribonuclease Inhibitor"/>
    <property type="match status" value="3"/>
</dbReference>
<dbReference type="GO" id="GO:0031146">
    <property type="term" value="P:SCF-dependent proteasomal ubiquitin-dependent protein catabolic process"/>
    <property type="evidence" value="ECO:0007669"/>
    <property type="project" value="TreeGrafter"/>
</dbReference>
<dbReference type="PANTHER" id="PTHR13318:SF101">
    <property type="entry name" value="F-BOX_LRR PROTEIN"/>
    <property type="match status" value="1"/>
</dbReference>
<evidence type="ECO:0000256" key="1">
    <source>
        <dbReference type="SAM" id="MobiDB-lite"/>
    </source>
</evidence>
<name>A0A7C9A6X0_OPUST</name>
<dbReference type="InterPro" id="IPR057207">
    <property type="entry name" value="FBXL15_LRR"/>
</dbReference>
<dbReference type="EMBL" id="GISG01205990">
    <property type="protein sequence ID" value="MBA4660076.1"/>
    <property type="molecule type" value="Transcribed_RNA"/>
</dbReference>
<proteinExistence type="predicted"/>